<dbReference type="Proteomes" id="UP000233551">
    <property type="component" value="Unassembled WGS sequence"/>
</dbReference>
<feature type="region of interest" description="Disordered" evidence="1">
    <location>
        <begin position="38"/>
        <end position="61"/>
    </location>
</feature>
<reference evidence="2 3" key="1">
    <citation type="submission" date="2017-11" db="EMBL/GenBank/DDBJ databases">
        <title>De-novo sequencing of pomegranate (Punica granatum L.) genome.</title>
        <authorList>
            <person name="Akparov Z."/>
            <person name="Amiraslanov A."/>
            <person name="Hajiyeva S."/>
            <person name="Abbasov M."/>
            <person name="Kaur K."/>
            <person name="Hamwieh A."/>
            <person name="Solovyev V."/>
            <person name="Salamov A."/>
            <person name="Braich B."/>
            <person name="Kosarev P."/>
            <person name="Mahmoud A."/>
            <person name="Hajiyev E."/>
            <person name="Babayeva S."/>
            <person name="Izzatullayeva V."/>
            <person name="Mammadov A."/>
            <person name="Mammadov A."/>
            <person name="Sharifova S."/>
            <person name="Ojaghi J."/>
            <person name="Eynullazada K."/>
            <person name="Bayramov B."/>
            <person name="Abdulazimova A."/>
            <person name="Shahmuradov I."/>
        </authorList>
    </citation>
    <scope>NUCLEOTIDE SEQUENCE [LARGE SCALE GENOMIC DNA]</scope>
    <source>
        <strain evidence="3">cv. AG2017</strain>
        <tissue evidence="2">Leaf</tissue>
    </source>
</reference>
<evidence type="ECO:0000256" key="1">
    <source>
        <dbReference type="SAM" id="MobiDB-lite"/>
    </source>
</evidence>
<evidence type="ECO:0000313" key="3">
    <source>
        <dbReference type="Proteomes" id="UP000233551"/>
    </source>
</evidence>
<comment type="caution">
    <text evidence="2">The sequence shown here is derived from an EMBL/GenBank/DDBJ whole genome shotgun (WGS) entry which is preliminary data.</text>
</comment>
<accession>A0A2I0IVN4</accession>
<organism evidence="2 3">
    <name type="scientific">Punica granatum</name>
    <name type="common">Pomegranate</name>
    <dbReference type="NCBI Taxonomy" id="22663"/>
    <lineage>
        <taxon>Eukaryota</taxon>
        <taxon>Viridiplantae</taxon>
        <taxon>Streptophyta</taxon>
        <taxon>Embryophyta</taxon>
        <taxon>Tracheophyta</taxon>
        <taxon>Spermatophyta</taxon>
        <taxon>Magnoliopsida</taxon>
        <taxon>eudicotyledons</taxon>
        <taxon>Gunneridae</taxon>
        <taxon>Pentapetalae</taxon>
        <taxon>rosids</taxon>
        <taxon>malvids</taxon>
        <taxon>Myrtales</taxon>
        <taxon>Lythraceae</taxon>
        <taxon>Punica</taxon>
    </lineage>
</organism>
<name>A0A2I0IVN4_PUNGR</name>
<dbReference type="AlphaFoldDB" id="A0A2I0IVN4"/>
<protein>
    <submittedName>
        <fullName evidence="2">Uncharacterized protein</fullName>
    </submittedName>
</protein>
<sequence length="172" mass="18299">MESSFSGAQPFSLSGPFLKSMPNKAFGSDSMASGVLEIKSKRKEGSESPIGHPNPSTEVVASSVGTDDLGGGIRAVDTTEVTGELYGRIRVVNWWPQLANRSRTLTWTPQSIQGLGPPISDPDPSTEVAGTHGGCWLPRWKGRGCQLAAPTRKSIGNSELEPPINLRIKVAD</sequence>
<keyword evidence="3" id="KW-1185">Reference proteome</keyword>
<dbReference type="EMBL" id="PGOL01002437">
    <property type="protein sequence ID" value="PKI48062.1"/>
    <property type="molecule type" value="Genomic_DNA"/>
</dbReference>
<proteinExistence type="predicted"/>
<gene>
    <name evidence="2" type="ORF">CRG98_031579</name>
</gene>
<evidence type="ECO:0000313" key="2">
    <source>
        <dbReference type="EMBL" id="PKI48062.1"/>
    </source>
</evidence>